<dbReference type="PROSITE" id="PS50977">
    <property type="entry name" value="HTH_TETR_2"/>
    <property type="match status" value="1"/>
</dbReference>
<evidence type="ECO:0000259" key="3">
    <source>
        <dbReference type="PROSITE" id="PS50977"/>
    </source>
</evidence>
<feature type="DNA-binding region" description="H-T-H motif" evidence="2">
    <location>
        <begin position="33"/>
        <end position="52"/>
    </location>
</feature>
<dbReference type="AlphaFoldDB" id="A0A5C6M7X3"/>
<reference evidence="4 5" key="2">
    <citation type="submission" date="2019-08" db="EMBL/GenBank/DDBJ databases">
        <authorList>
            <person name="Henke P."/>
        </authorList>
    </citation>
    <scope>NUCLEOTIDE SEQUENCE [LARGE SCALE GENOMIC DNA]</scope>
    <source>
        <strain evidence="4">Phe10_nw2017</strain>
    </source>
</reference>
<dbReference type="InterPro" id="IPR036271">
    <property type="entry name" value="Tet_transcr_reg_TetR-rel_C_sf"/>
</dbReference>
<name>A0A5C6M7X3_9PLAN</name>
<dbReference type="GO" id="GO:0003677">
    <property type="term" value="F:DNA binding"/>
    <property type="evidence" value="ECO:0007669"/>
    <property type="project" value="UniProtKB-UniRule"/>
</dbReference>
<evidence type="ECO:0000256" key="2">
    <source>
        <dbReference type="PROSITE-ProRule" id="PRU00335"/>
    </source>
</evidence>
<dbReference type="Gene3D" id="1.10.357.10">
    <property type="entry name" value="Tetracycline Repressor, domain 2"/>
    <property type="match status" value="1"/>
</dbReference>
<reference evidence="4 5" key="1">
    <citation type="submission" date="2019-08" db="EMBL/GenBank/DDBJ databases">
        <title>100 year-old enigma solved: identification of Planctomyces bekefii, the type genus and species of the phylum Planctomycetes.</title>
        <authorList>
            <person name="Svetlana D.N."/>
            <person name="Overmann J."/>
        </authorList>
    </citation>
    <scope>NUCLEOTIDE SEQUENCE [LARGE SCALE GENOMIC DNA]</scope>
    <source>
        <strain evidence="4">Phe10_nw2017</strain>
    </source>
</reference>
<comment type="caution">
    <text evidence="4">The sequence shown here is derived from an EMBL/GenBank/DDBJ whole genome shotgun (WGS) entry which is preliminary data.</text>
</comment>
<keyword evidence="1 2" id="KW-0238">DNA-binding</keyword>
<evidence type="ECO:0000313" key="4">
    <source>
        <dbReference type="EMBL" id="TWW10052.1"/>
    </source>
</evidence>
<keyword evidence="5" id="KW-1185">Reference proteome</keyword>
<dbReference type="PANTHER" id="PTHR43479">
    <property type="entry name" value="ACREF/ENVCD OPERON REPRESSOR-RELATED"/>
    <property type="match status" value="1"/>
</dbReference>
<dbReference type="Proteomes" id="UP000321083">
    <property type="component" value="Unassembled WGS sequence"/>
</dbReference>
<sequence length="200" mass="23056">MARRYDHSKEDLKELIIDSAEKIVSKSGYSALTTRKLAQKIGYSHGIIYSYFKNIDDLVLHLNSSTLQKMHKQISAAIDQNKCSTTQLEEIGKIYLNLAHNDFYKWDLLFNYQYTKINKIPEWYQKQIDSVFNLVQTPIAGISCNKKLIPDLSHIFWAGIHGIVDLSSKSKLEKAKAKSEMELIRTFVKIFISGIENHKN</sequence>
<dbReference type="Pfam" id="PF00440">
    <property type="entry name" value="TetR_N"/>
    <property type="match status" value="1"/>
</dbReference>
<dbReference type="PRINTS" id="PR00455">
    <property type="entry name" value="HTHTETR"/>
</dbReference>
<feature type="domain" description="HTH tetR-type" evidence="3">
    <location>
        <begin position="10"/>
        <end position="70"/>
    </location>
</feature>
<dbReference type="SUPFAM" id="SSF48498">
    <property type="entry name" value="Tetracyclin repressor-like, C-terminal domain"/>
    <property type="match status" value="1"/>
</dbReference>
<accession>A0A5C6M7X3</accession>
<dbReference type="InterPro" id="IPR009057">
    <property type="entry name" value="Homeodomain-like_sf"/>
</dbReference>
<evidence type="ECO:0000313" key="5">
    <source>
        <dbReference type="Proteomes" id="UP000321083"/>
    </source>
</evidence>
<dbReference type="EMBL" id="SRHE01000120">
    <property type="protein sequence ID" value="TWW10052.1"/>
    <property type="molecule type" value="Genomic_DNA"/>
</dbReference>
<evidence type="ECO:0000256" key="1">
    <source>
        <dbReference type="ARBA" id="ARBA00023125"/>
    </source>
</evidence>
<organism evidence="4 5">
    <name type="scientific">Planctomyces bekefii</name>
    <dbReference type="NCBI Taxonomy" id="1653850"/>
    <lineage>
        <taxon>Bacteria</taxon>
        <taxon>Pseudomonadati</taxon>
        <taxon>Planctomycetota</taxon>
        <taxon>Planctomycetia</taxon>
        <taxon>Planctomycetales</taxon>
        <taxon>Planctomycetaceae</taxon>
        <taxon>Planctomyces</taxon>
    </lineage>
</organism>
<proteinExistence type="predicted"/>
<dbReference type="SUPFAM" id="SSF46689">
    <property type="entry name" value="Homeodomain-like"/>
    <property type="match status" value="1"/>
</dbReference>
<dbReference type="InterPro" id="IPR050624">
    <property type="entry name" value="HTH-type_Tx_Regulator"/>
</dbReference>
<dbReference type="PANTHER" id="PTHR43479:SF22">
    <property type="entry name" value="TRANSCRIPTIONAL REGULATOR, TETR FAMILY"/>
    <property type="match status" value="1"/>
</dbReference>
<protein>
    <submittedName>
        <fullName evidence="4">TetR family transcriptional regulator</fullName>
    </submittedName>
</protein>
<dbReference type="InterPro" id="IPR001647">
    <property type="entry name" value="HTH_TetR"/>
</dbReference>
<gene>
    <name evidence="4" type="ORF">E3A20_08220</name>
</gene>